<feature type="domain" description="Ice-binding protein C-terminal" evidence="1">
    <location>
        <begin position="133"/>
        <end position="158"/>
    </location>
</feature>
<protein>
    <submittedName>
        <fullName evidence="2">PEP-CTERM sorting domain-containing protein</fullName>
    </submittedName>
</protein>
<sequence length="161" mass="16362">MAGQMNQISSSTNFSGTHTLRLEITQTDVSSATAGGLAAQLASTLTANLLAGVNQVESVVLSNYASAGNIAFDITDVLLATTTVTPSTTPADALGTVITNLSLPNELFSQTMIIEATFTGGGATISASSQIVAVPEPASIALFSTGLLGLGMLARTRRRNS</sequence>
<dbReference type="Proteomes" id="UP001518990">
    <property type="component" value="Unassembled WGS sequence"/>
</dbReference>
<evidence type="ECO:0000313" key="2">
    <source>
        <dbReference type="EMBL" id="MBO1076789.1"/>
    </source>
</evidence>
<dbReference type="EMBL" id="JACTNF010000029">
    <property type="protein sequence ID" value="MBO1076789.1"/>
    <property type="molecule type" value="Genomic_DNA"/>
</dbReference>
<proteinExistence type="predicted"/>
<organism evidence="2 3">
    <name type="scientific">Roseomonas marmotae</name>
    <dbReference type="NCBI Taxonomy" id="2768161"/>
    <lineage>
        <taxon>Bacteria</taxon>
        <taxon>Pseudomonadati</taxon>
        <taxon>Pseudomonadota</taxon>
        <taxon>Alphaproteobacteria</taxon>
        <taxon>Acetobacterales</taxon>
        <taxon>Roseomonadaceae</taxon>
        <taxon>Roseomonas</taxon>
    </lineage>
</organism>
<comment type="caution">
    <text evidence="2">The sequence shown here is derived from an EMBL/GenBank/DDBJ whole genome shotgun (WGS) entry which is preliminary data.</text>
</comment>
<accession>A0ABS3KH57</accession>
<dbReference type="NCBIfam" id="TIGR02595">
    <property type="entry name" value="PEP_CTERM"/>
    <property type="match status" value="1"/>
</dbReference>
<keyword evidence="3" id="KW-1185">Reference proteome</keyword>
<gene>
    <name evidence="2" type="ORF">IAI60_19415</name>
</gene>
<dbReference type="InterPro" id="IPR013424">
    <property type="entry name" value="Ice-binding_C"/>
</dbReference>
<evidence type="ECO:0000313" key="3">
    <source>
        <dbReference type="Proteomes" id="UP001518990"/>
    </source>
</evidence>
<reference evidence="2 3" key="1">
    <citation type="submission" date="2020-09" db="EMBL/GenBank/DDBJ databases">
        <title>Roseomonas.</title>
        <authorList>
            <person name="Zhu W."/>
        </authorList>
    </citation>
    <scope>NUCLEOTIDE SEQUENCE [LARGE SCALE GENOMIC DNA]</scope>
    <source>
        <strain evidence="2 3">1311</strain>
    </source>
</reference>
<name>A0ABS3KH57_9PROT</name>
<evidence type="ECO:0000259" key="1">
    <source>
        <dbReference type="Pfam" id="PF07589"/>
    </source>
</evidence>
<dbReference type="Pfam" id="PF07589">
    <property type="entry name" value="PEP-CTERM"/>
    <property type="match status" value="1"/>
</dbReference>